<organism evidence="1 2">
    <name type="scientific">Streptomyces cahuitamycinicus</name>
    <dbReference type="NCBI Taxonomy" id="2070367"/>
    <lineage>
        <taxon>Bacteria</taxon>
        <taxon>Bacillati</taxon>
        <taxon>Actinomycetota</taxon>
        <taxon>Actinomycetes</taxon>
        <taxon>Kitasatosporales</taxon>
        <taxon>Streptomycetaceae</taxon>
        <taxon>Streptomyces</taxon>
    </lineage>
</organism>
<accession>A0A2N8TGA7</accession>
<gene>
    <name evidence="1" type="ORF">C1J00_33215</name>
</gene>
<evidence type="ECO:0000313" key="2">
    <source>
        <dbReference type="Proteomes" id="UP000235943"/>
    </source>
</evidence>
<dbReference type="RefSeq" id="WP_102912682.1">
    <property type="nucleotide sequence ID" value="NZ_POUC01000365.1"/>
</dbReference>
<keyword evidence="2" id="KW-1185">Reference proteome</keyword>
<dbReference type="AlphaFoldDB" id="A0A2N8TGA7"/>
<name>A0A2N8TGA7_9ACTN</name>
<protein>
    <submittedName>
        <fullName evidence="1">Uncharacterized protein</fullName>
    </submittedName>
</protein>
<dbReference type="Proteomes" id="UP000235943">
    <property type="component" value="Unassembled WGS sequence"/>
</dbReference>
<proteinExistence type="predicted"/>
<evidence type="ECO:0000313" key="1">
    <source>
        <dbReference type="EMBL" id="PNG18048.1"/>
    </source>
</evidence>
<dbReference type="OrthoDB" id="4160104at2"/>
<sequence length="149" mass="16017">MPRHTGELAVHGRLEQREEKVLLVVDERLSGHDTFLSTTLRLDRPVHLPELPVRILTFDDVTVLAPLDPALPQGQAGEGWSGTLLLPHGARPPTIPDDLAQAAADAGVDTSSWSPAEARQLLTFLGEAGPGPVRTERIDMIIAALTGRS</sequence>
<comment type="caution">
    <text evidence="1">The sequence shown here is derived from an EMBL/GenBank/DDBJ whole genome shotgun (WGS) entry which is preliminary data.</text>
</comment>
<dbReference type="EMBL" id="POUC01000365">
    <property type="protein sequence ID" value="PNG18048.1"/>
    <property type="molecule type" value="Genomic_DNA"/>
</dbReference>
<reference evidence="1 2" key="1">
    <citation type="submission" date="2018-01" db="EMBL/GenBank/DDBJ databases">
        <title>Draft genome sequence of Streptomyces sp. 13K301.</title>
        <authorList>
            <person name="Sahin N."/>
            <person name="Saygin H."/>
            <person name="Ay H."/>
        </authorList>
    </citation>
    <scope>NUCLEOTIDE SEQUENCE [LARGE SCALE GENOMIC DNA]</scope>
    <source>
        <strain evidence="1 2">13K301</strain>
    </source>
</reference>